<evidence type="ECO:0000313" key="2">
    <source>
        <dbReference type="Proteomes" id="UP000031737"/>
    </source>
</evidence>
<name>A0A061J1D6_TRYRA</name>
<comment type="caution">
    <text evidence="1">The sequence shown here is derived from an EMBL/GenBank/DDBJ whole genome shotgun (WGS) entry which is preliminary data.</text>
</comment>
<protein>
    <submittedName>
        <fullName evidence="1">Uncharacterized protein</fullName>
    </submittedName>
</protein>
<dbReference type="VEuPathDB" id="TriTrypDB:TRSC58_03050"/>
<evidence type="ECO:0000313" key="1">
    <source>
        <dbReference type="EMBL" id="ESL09233.1"/>
    </source>
</evidence>
<accession>A0A061J1D6</accession>
<dbReference type="AlphaFoldDB" id="A0A061J1D6"/>
<dbReference type="EMBL" id="AUPL01003050">
    <property type="protein sequence ID" value="ESL09233.1"/>
    <property type="molecule type" value="Genomic_DNA"/>
</dbReference>
<keyword evidence="2" id="KW-1185">Reference proteome</keyword>
<organism evidence="1 2">
    <name type="scientific">Trypanosoma rangeli SC58</name>
    <dbReference type="NCBI Taxonomy" id="429131"/>
    <lineage>
        <taxon>Eukaryota</taxon>
        <taxon>Discoba</taxon>
        <taxon>Euglenozoa</taxon>
        <taxon>Kinetoplastea</taxon>
        <taxon>Metakinetoplastina</taxon>
        <taxon>Trypanosomatida</taxon>
        <taxon>Trypanosomatidae</taxon>
        <taxon>Trypanosoma</taxon>
        <taxon>Herpetosoma</taxon>
    </lineage>
</organism>
<gene>
    <name evidence="1" type="ORF">TRSC58_03050</name>
</gene>
<sequence>MRSTAEKLDEVADVPGESNVKYILRGAKTLRLIVNLAHKGDHHGVARARDAHIGDLPVTLDLSVIPFSRMTDAKFLELAEALKELTDAGPNTKWVVDGKLLILVIDLSEGPKKSRKHAPGKKFIFASIKANSQLGPSNFRVQMRLYSVGGESWPLLLSPRGLASVADDASPASVVARRLEFSPSVSVPRLMDSHEMHTDVVELDECITLDFLHLPLVRLRLNVDGKEGQVVGFTGDILSGIGISLKVQIYRETDSPVLSRRAGKRKNINVYKEETPIGKNLLVVEFDSSKGDLDPDGKPRRNISNATHLVVSERYVVDFTATAPTEILPTFPEVYQSVLNYLSLTKNPMLTLRMPAVREAVGRDFPRCNMSRALKNLVWEAVRWYVLQEYIHHEHHEDEIFPVAIGVV</sequence>
<reference evidence="1 2" key="1">
    <citation type="submission" date="2013-07" db="EMBL/GenBank/DDBJ databases">
        <authorList>
            <person name="Stoco P.H."/>
            <person name="Wagner G."/>
            <person name="Gerber A."/>
            <person name="Zaha A."/>
            <person name="Thompson C."/>
            <person name="Bartholomeu D.C."/>
            <person name="Luckemeyer D.D."/>
            <person name="Bahia D."/>
            <person name="Loreto E."/>
            <person name="Prestes E.B."/>
            <person name="Lima F.M."/>
            <person name="Rodrigues-Luiz G."/>
            <person name="Vallejo G.A."/>
            <person name="Filho J.F."/>
            <person name="Monteiro K.M."/>
            <person name="Tyler K.M."/>
            <person name="de Almeida L.G."/>
            <person name="Ortiz M.F."/>
            <person name="Siervo M.A."/>
            <person name="de Moraes M.H."/>
            <person name="Cunha O.L."/>
            <person name="Mendonca-Neto R."/>
            <person name="Silva R."/>
            <person name="Teixeira S.M."/>
            <person name="Murta S.M."/>
            <person name="Sincero T.C."/>
            <person name="Mendes T.A."/>
            <person name="Urmenyi T.P."/>
            <person name="Silva V.G."/>
            <person name="da Rocha W.D."/>
            <person name="Andersson B."/>
            <person name="Romanha A.J."/>
            <person name="Steindel M."/>
            <person name="de Vasconcelos A.T."/>
            <person name="Grisard E.C."/>
        </authorList>
    </citation>
    <scope>NUCLEOTIDE SEQUENCE [LARGE SCALE GENOMIC DNA]</scope>
    <source>
        <strain evidence="1 2">SC58</strain>
    </source>
</reference>
<proteinExistence type="predicted"/>
<dbReference type="Proteomes" id="UP000031737">
    <property type="component" value="Unassembled WGS sequence"/>
</dbReference>
<dbReference type="OrthoDB" id="239920at2759"/>